<dbReference type="AlphaFoldDB" id="A0A517NQ93"/>
<dbReference type="RefSeq" id="WP_145416877.1">
    <property type="nucleotide sequence ID" value="NZ_CP036526.1"/>
</dbReference>
<name>A0A517NQ93_9BACT</name>
<accession>A0A517NQ93</accession>
<dbReference type="SUPFAM" id="SSF48452">
    <property type="entry name" value="TPR-like"/>
    <property type="match status" value="1"/>
</dbReference>
<dbReference type="InterPro" id="IPR011990">
    <property type="entry name" value="TPR-like_helical_dom_sf"/>
</dbReference>
<organism evidence="2 3">
    <name type="scientific">Stieleria marina</name>
    <dbReference type="NCBI Taxonomy" id="1930275"/>
    <lineage>
        <taxon>Bacteria</taxon>
        <taxon>Pseudomonadati</taxon>
        <taxon>Planctomycetota</taxon>
        <taxon>Planctomycetia</taxon>
        <taxon>Pirellulales</taxon>
        <taxon>Pirellulaceae</taxon>
        <taxon>Stieleria</taxon>
    </lineage>
</organism>
<proteinExistence type="predicted"/>
<keyword evidence="3" id="KW-1185">Reference proteome</keyword>
<sequence>MSVDTYAVCPCGSGKKIKFCKCKDSVGELDKVLKMVEGGQVVPALDRLANILQEHPDAAWALAIRGRLLLDLREYDSLSENADRFIRLQPSNPLALTQRAAASIFKGDVDAATTTMLEALTESGQDVDAFVLDVSSVLAYTLAQSGRFLTARVYATLAMMASGYEGGQTAVSVLRQLNSAPSINQLLKAIPPTIERPADADWGERYDEASSLLRSNKVAMAETKFESLQRTAAGQPAVLSGLLTCAIWSGDVEKQSELLKKLSACESLDFEERVRYRAMSALVDPEMPELSVGVLKLEAEIEKADEIEMAMTADSRFVALPAEMLSQMRVNEDDVPPRAGFQILDRDKPESLDKLPAADDVPEAKAIAFVYGKQTDRAARVEVLDVRTQDADQVRELLGKVVEKAEFKQEPGDALPLLVASQPPVAMIRYQAKPDEAEALQQEINAKRAPAAIASAELPILGGGSLLSTADDDSKRLERTAVIRVVEQYDAIISKGTNVIEEVYRLAKIEAPAAIEPTDDEIEKIANEDLNRVNPSKLNAESLIYLLQRSQQVAATPAIRVFAQSLIGAELTEEQMPAKMVAYMTLMNASTNSTAALKTLEEAKAFAAEKNLSTANLLLSEVSLRLQAGDGEGFQRTLGELTSKHGNEPEVMAQLQQMLVQYGLIRPDGSPAQGPPQPAGAVAGGPSAGGGGELWTPDGGGSAPASKPAGDGGGSKLWVPGMD</sequence>
<protein>
    <submittedName>
        <fullName evidence="2">Uncharacterized protein</fullName>
    </submittedName>
</protein>
<evidence type="ECO:0000313" key="2">
    <source>
        <dbReference type="EMBL" id="QDT09296.1"/>
    </source>
</evidence>
<dbReference type="Gene3D" id="1.25.40.10">
    <property type="entry name" value="Tetratricopeptide repeat domain"/>
    <property type="match status" value="1"/>
</dbReference>
<dbReference type="OrthoDB" id="242313at2"/>
<feature type="compositionally biased region" description="Gly residues" evidence="1">
    <location>
        <begin position="682"/>
        <end position="702"/>
    </location>
</feature>
<feature type="region of interest" description="Disordered" evidence="1">
    <location>
        <begin position="665"/>
        <end position="723"/>
    </location>
</feature>
<dbReference type="Proteomes" id="UP000319817">
    <property type="component" value="Chromosome"/>
</dbReference>
<reference evidence="2 3" key="1">
    <citation type="submission" date="2019-02" db="EMBL/GenBank/DDBJ databases">
        <title>Deep-cultivation of Planctomycetes and their phenomic and genomic characterization uncovers novel biology.</title>
        <authorList>
            <person name="Wiegand S."/>
            <person name="Jogler M."/>
            <person name="Boedeker C."/>
            <person name="Pinto D."/>
            <person name="Vollmers J."/>
            <person name="Rivas-Marin E."/>
            <person name="Kohn T."/>
            <person name="Peeters S.H."/>
            <person name="Heuer A."/>
            <person name="Rast P."/>
            <person name="Oberbeckmann S."/>
            <person name="Bunk B."/>
            <person name="Jeske O."/>
            <person name="Meyerdierks A."/>
            <person name="Storesund J.E."/>
            <person name="Kallscheuer N."/>
            <person name="Luecker S."/>
            <person name="Lage O.M."/>
            <person name="Pohl T."/>
            <person name="Merkel B.J."/>
            <person name="Hornburger P."/>
            <person name="Mueller R.-W."/>
            <person name="Bruemmer F."/>
            <person name="Labrenz M."/>
            <person name="Spormann A.M."/>
            <person name="Op den Camp H."/>
            <person name="Overmann J."/>
            <person name="Amann R."/>
            <person name="Jetten M.S.M."/>
            <person name="Mascher T."/>
            <person name="Medema M.H."/>
            <person name="Devos D.P."/>
            <person name="Kaster A.-K."/>
            <person name="Ovreas L."/>
            <person name="Rohde M."/>
            <person name="Galperin M.Y."/>
            <person name="Jogler C."/>
        </authorList>
    </citation>
    <scope>NUCLEOTIDE SEQUENCE [LARGE SCALE GENOMIC DNA]</scope>
    <source>
        <strain evidence="2 3">K23_9</strain>
    </source>
</reference>
<evidence type="ECO:0000313" key="3">
    <source>
        <dbReference type="Proteomes" id="UP000319817"/>
    </source>
</evidence>
<gene>
    <name evidence="2" type="ORF">K239x_12420</name>
</gene>
<dbReference type="EMBL" id="CP036526">
    <property type="protein sequence ID" value="QDT09296.1"/>
    <property type="molecule type" value="Genomic_DNA"/>
</dbReference>
<evidence type="ECO:0000256" key="1">
    <source>
        <dbReference type="SAM" id="MobiDB-lite"/>
    </source>
</evidence>